<protein>
    <recommendedName>
        <fullName evidence="2">T9SS type A sorting domain-containing protein</fullName>
    </recommendedName>
</protein>
<dbReference type="InterPro" id="IPR036278">
    <property type="entry name" value="Sialidase_sf"/>
</dbReference>
<dbReference type="Gene3D" id="2.120.10.10">
    <property type="match status" value="1"/>
</dbReference>
<gene>
    <name evidence="1" type="ORF">ENF18_02525</name>
</gene>
<accession>A0A7C0ZC28</accession>
<proteinExistence type="predicted"/>
<dbReference type="SUPFAM" id="SSF50939">
    <property type="entry name" value="Sialidases"/>
    <property type="match status" value="1"/>
</dbReference>
<reference evidence="1" key="1">
    <citation type="journal article" date="2020" name="mSystems">
        <title>Genome- and Community-Level Interaction Insights into Carbon Utilization and Element Cycling Functions of Hydrothermarchaeota in Hydrothermal Sediment.</title>
        <authorList>
            <person name="Zhou Z."/>
            <person name="Liu Y."/>
            <person name="Xu W."/>
            <person name="Pan J."/>
            <person name="Luo Z.H."/>
            <person name="Li M."/>
        </authorList>
    </citation>
    <scope>NUCLEOTIDE SEQUENCE [LARGE SCALE GENOMIC DNA]</scope>
    <source>
        <strain evidence="1">HyVt-102</strain>
    </source>
</reference>
<evidence type="ECO:0008006" key="2">
    <source>
        <dbReference type="Google" id="ProtNLM"/>
    </source>
</evidence>
<organism evidence="1">
    <name type="scientific">candidate division WOR-3 bacterium</name>
    <dbReference type="NCBI Taxonomy" id="2052148"/>
    <lineage>
        <taxon>Bacteria</taxon>
        <taxon>Bacteria division WOR-3</taxon>
    </lineage>
</organism>
<name>A0A7C0ZC28_UNCW3</name>
<dbReference type="EMBL" id="DQWE01000114">
    <property type="protein sequence ID" value="HDI82651.1"/>
    <property type="molecule type" value="Genomic_DNA"/>
</dbReference>
<sequence>MNFTRNHGICVDTYDQTYPSMAVNSKGTIYAAVDYYNGSTYEVDVFVSRDNGDNWDYAFYLYSSTFNYRHPHIVINQGDTIYIFYETDDTLGFQYLESPDGEKWYRSYISSWTFYPDRCLYPRAAVKDSFIYVAFMYDYYGDGSDYDVGYLYSKDHGNSWYDYHDNLANTSSHELYPVVAISDSVVGIAYQYETASADSDWYDIMYDYDKFSDSWTEIYGIASYHDDYYPDLYADGNYMVIACMRNYNYPASDWDIWMRRSSNGGTSWDGFSFRPAHSGYDEKYPSIFCIADTMYLVYTFDSRRICYADSFLGVDTWAADTCSEKDKVYPAFRNSDIIVNSTQKMVSWVDTRNEGNISNIGKDIYFTTDYPITKSCDIKCYKPQDWTDFLIPSNVKGTTTPSNTLPGSPPTGGDSTYIDFALIDASPVDAEDTIYSCLYVDDAEKQFFYSPPLPAGWYAYALDYSILIMGGRHTLKVVHDYTDRNTELDEANNSYGKQWVFSPLLLSDDSPGIYKAPPYPQTEFSPPDTFNCDGFSVTPTFYWGCVGIRPPEASDYDMRLYTDYSNSTSGFSNYITTSSADQGGVDFIMINGNYLSDSTFYPGVYRLSGVGDYLIEWDRTDGTLGSSGWNSYDTLYSGHVLNVYDVYLSSGQVYYVALEQTGSNETLGFAVYSSWDGKYIKARGDWECFRDTITGGITKDTLFTTSTSGWHGIVVWNSSNSSKGDGIYRIYISSSPLSIALSDFSIILKNGYPYIAWGSDLKVDAWIITRKSGRDEERYELPPDVRHFYDRRVQPGNYTYSLYYKKNGMETLLKSTNIHVPAPEFSVNLMNTIVTDQLLLRIGGHGKADVKIFGIDGRIFYRGRITESSPEFKKIRLDLPSGVYLIKVCSDKEILVNKKILLVE</sequence>
<comment type="caution">
    <text evidence="1">The sequence shown here is derived from an EMBL/GenBank/DDBJ whole genome shotgun (WGS) entry which is preliminary data.</text>
</comment>
<evidence type="ECO:0000313" key="1">
    <source>
        <dbReference type="EMBL" id="HDI82651.1"/>
    </source>
</evidence>
<dbReference type="AlphaFoldDB" id="A0A7C0ZC28"/>
<dbReference type="Proteomes" id="UP000885847">
    <property type="component" value="Unassembled WGS sequence"/>
</dbReference>
<dbReference type="CDD" id="cd15482">
    <property type="entry name" value="Sialidase_non-viral"/>
    <property type="match status" value="1"/>
</dbReference>